<organism evidence="7 8">
    <name type="scientific">Spirochaeta africana (strain ATCC 700263 / DSM 8902 / Z-7692)</name>
    <dbReference type="NCBI Taxonomy" id="889378"/>
    <lineage>
        <taxon>Bacteria</taxon>
        <taxon>Pseudomonadati</taxon>
        <taxon>Spirochaetota</taxon>
        <taxon>Spirochaetia</taxon>
        <taxon>Spirochaetales</taxon>
        <taxon>Spirochaetaceae</taxon>
        <taxon>Spirochaeta</taxon>
    </lineage>
</organism>
<protein>
    <submittedName>
        <fullName evidence="7">ABC-type cobalamin/Fe3+-siderophore transport system, ATPase component</fullName>
    </submittedName>
</protein>
<dbReference type="GO" id="GO:0005524">
    <property type="term" value="F:ATP binding"/>
    <property type="evidence" value="ECO:0007669"/>
    <property type="project" value="UniProtKB-KW"/>
</dbReference>
<dbReference type="CDD" id="cd03214">
    <property type="entry name" value="ABC_Iron-Siderophores_B12_Hemin"/>
    <property type="match status" value="1"/>
</dbReference>
<dbReference type="RefSeq" id="WP_014456267.1">
    <property type="nucleotide sequence ID" value="NC_017098.1"/>
</dbReference>
<dbReference type="GO" id="GO:0016887">
    <property type="term" value="F:ATP hydrolysis activity"/>
    <property type="evidence" value="ECO:0007669"/>
    <property type="project" value="InterPro"/>
</dbReference>
<dbReference type="HOGENOM" id="CLU_000604_0_0_12"/>
<dbReference type="InterPro" id="IPR027417">
    <property type="entry name" value="P-loop_NTPase"/>
</dbReference>
<dbReference type="Proteomes" id="UP000007383">
    <property type="component" value="Chromosome"/>
</dbReference>
<dbReference type="InterPro" id="IPR003593">
    <property type="entry name" value="AAA+_ATPase"/>
</dbReference>
<evidence type="ECO:0000313" key="8">
    <source>
        <dbReference type="Proteomes" id="UP000007383"/>
    </source>
</evidence>
<dbReference type="eggNOG" id="COG1120">
    <property type="taxonomic scope" value="Bacteria"/>
</dbReference>
<feature type="domain" description="ABC transporter" evidence="6">
    <location>
        <begin position="12"/>
        <end position="247"/>
    </location>
</feature>
<keyword evidence="1" id="KW-0813">Transport</keyword>
<evidence type="ECO:0000259" key="6">
    <source>
        <dbReference type="PROSITE" id="PS50893"/>
    </source>
</evidence>
<dbReference type="STRING" id="889378.Spiaf_2248"/>
<dbReference type="PROSITE" id="PS00211">
    <property type="entry name" value="ABC_TRANSPORTER_1"/>
    <property type="match status" value="1"/>
</dbReference>
<proteinExistence type="predicted"/>
<dbReference type="InterPro" id="IPR003439">
    <property type="entry name" value="ABC_transporter-like_ATP-bd"/>
</dbReference>
<dbReference type="FunFam" id="3.40.50.300:FF:000134">
    <property type="entry name" value="Iron-enterobactin ABC transporter ATP-binding protein"/>
    <property type="match status" value="1"/>
</dbReference>
<keyword evidence="3" id="KW-0067">ATP-binding</keyword>
<evidence type="ECO:0000256" key="3">
    <source>
        <dbReference type="ARBA" id="ARBA00022840"/>
    </source>
</evidence>
<gene>
    <name evidence="7" type="ordered locus">Spiaf_2248</name>
</gene>
<evidence type="ECO:0000256" key="4">
    <source>
        <dbReference type="ARBA" id="ARBA00022967"/>
    </source>
</evidence>
<dbReference type="Gene3D" id="3.40.50.300">
    <property type="entry name" value="P-loop containing nucleotide triphosphate hydrolases"/>
    <property type="match status" value="1"/>
</dbReference>
<accession>H9UL91</accession>
<name>H9UL91_SPIAZ</name>
<dbReference type="NCBIfam" id="NF010068">
    <property type="entry name" value="PRK13548.1"/>
    <property type="match status" value="1"/>
</dbReference>
<evidence type="ECO:0000256" key="5">
    <source>
        <dbReference type="ARBA" id="ARBA00037066"/>
    </source>
</evidence>
<evidence type="ECO:0000256" key="1">
    <source>
        <dbReference type="ARBA" id="ARBA00022448"/>
    </source>
</evidence>
<comment type="function">
    <text evidence="5">Part of the ABC transporter complex HmuTUV involved in hemin import. Responsible for energy coupling to the transport system.</text>
</comment>
<dbReference type="SUPFAM" id="SSF52540">
    <property type="entry name" value="P-loop containing nucleoside triphosphate hydrolases"/>
    <property type="match status" value="1"/>
</dbReference>
<dbReference type="InterPro" id="IPR017871">
    <property type="entry name" value="ABC_transporter-like_CS"/>
</dbReference>
<evidence type="ECO:0000313" key="7">
    <source>
        <dbReference type="EMBL" id="AFG38284.1"/>
    </source>
</evidence>
<evidence type="ECO:0000256" key="2">
    <source>
        <dbReference type="ARBA" id="ARBA00022741"/>
    </source>
</evidence>
<dbReference type="PROSITE" id="PS50893">
    <property type="entry name" value="ABC_TRANSPORTER_2"/>
    <property type="match status" value="1"/>
</dbReference>
<sequence>MAANPHAQDPLLAAESLTYQVDGTALVDRVDLALRPGELTGLIGPNGAGKTTLLRLLLGYLAPTAGKVLLQQQDLHELPARQRARRIAYMGQHTPLPFPFSVAEVVEMGSFPVLGLGRAPGSSERRAAMEALHYVGLGGLADRSFPTLSGGEQQLALFARVLIQDTPVILLDEPTASLDLGHETRLLRMARELCSEGRSVLVALHNLNSAAEYGDRLLLMDRGRIVADGSPAEVLTEQQLEHHYHTPVRISTNQSTGSILVTPAAEQPRGARGRVHLIGGAGSAVTLTRELHLMGLQVSGGVAHELDNDARLWRSLAIPYTEVPAFAEIGSEALTAAEQLAGSADLVILCSFPVGRGNLGNLRLAVTAAEQGRLAIADEETGTCRRDFYTPESRQLYQHLLQLAPLYSYDQLITMVLQTTDPDAAASQQSQVSRSIREKM</sequence>
<dbReference type="AlphaFoldDB" id="H9UL91"/>
<dbReference type="KEGG" id="sfc:Spiaf_2248"/>
<dbReference type="SMART" id="SM00382">
    <property type="entry name" value="AAA"/>
    <property type="match status" value="1"/>
</dbReference>
<keyword evidence="8" id="KW-1185">Reference proteome</keyword>
<dbReference type="PANTHER" id="PTHR42794">
    <property type="entry name" value="HEMIN IMPORT ATP-BINDING PROTEIN HMUV"/>
    <property type="match status" value="1"/>
</dbReference>
<keyword evidence="4" id="KW-1278">Translocase</keyword>
<dbReference type="PANTHER" id="PTHR42794:SF1">
    <property type="entry name" value="HEMIN IMPORT ATP-BINDING PROTEIN HMUV"/>
    <property type="match status" value="1"/>
</dbReference>
<dbReference type="EMBL" id="CP003282">
    <property type="protein sequence ID" value="AFG38284.1"/>
    <property type="molecule type" value="Genomic_DNA"/>
</dbReference>
<keyword evidence="2" id="KW-0547">Nucleotide-binding</keyword>
<dbReference type="PATRIC" id="fig|889378.3.peg.2225"/>
<dbReference type="OrthoDB" id="9799337at2"/>
<dbReference type="Pfam" id="PF00005">
    <property type="entry name" value="ABC_tran"/>
    <property type="match status" value="1"/>
</dbReference>
<reference evidence="8" key="1">
    <citation type="journal article" date="2013" name="Stand. Genomic Sci.">
        <title>Complete genome sequence of the halophilic bacterium Spirochaeta africana type strain (Z-7692(T)) from the alkaline Lake Magadi in the East African Rift.</title>
        <authorList>
            <person name="Liolos K."/>
            <person name="Abt B."/>
            <person name="Scheuner C."/>
            <person name="Teshima H."/>
            <person name="Held B."/>
            <person name="Lapidus A."/>
            <person name="Nolan M."/>
            <person name="Lucas S."/>
            <person name="Deshpande S."/>
            <person name="Cheng J.F."/>
            <person name="Tapia R."/>
            <person name="Goodwin L.A."/>
            <person name="Pitluck S."/>
            <person name="Pagani I."/>
            <person name="Ivanova N."/>
            <person name="Mavromatis K."/>
            <person name="Mikhailova N."/>
            <person name="Huntemann M."/>
            <person name="Pati A."/>
            <person name="Chen A."/>
            <person name="Palaniappan K."/>
            <person name="Land M."/>
            <person name="Rohde M."/>
            <person name="Tindall B.J."/>
            <person name="Detter J.C."/>
            <person name="Goker M."/>
            <person name="Bristow J."/>
            <person name="Eisen J.A."/>
            <person name="Markowitz V."/>
            <person name="Hugenholtz P."/>
            <person name="Woyke T."/>
            <person name="Klenk H.P."/>
            <person name="Kyrpides N.C."/>
        </authorList>
    </citation>
    <scope>NUCLEOTIDE SEQUENCE</scope>
    <source>
        <strain evidence="8">ATCC 700263 / DSM 8902 / Z-7692</strain>
    </source>
</reference>